<dbReference type="EMBL" id="AP014705">
    <property type="protein sequence ID" value="BAQ49428.1"/>
    <property type="molecule type" value="Genomic_DNA"/>
</dbReference>
<accession>A0A0C6FM17</accession>
<dbReference type="KEGG" id="maqu:Maq22A_1p36055"/>
<proteinExistence type="predicted"/>
<protein>
    <submittedName>
        <fullName evidence="1">Uncharacterized protein</fullName>
    </submittedName>
</protein>
<organism evidence="1 2">
    <name type="scientific">Methylobacterium aquaticum</name>
    <dbReference type="NCBI Taxonomy" id="270351"/>
    <lineage>
        <taxon>Bacteria</taxon>
        <taxon>Pseudomonadati</taxon>
        <taxon>Pseudomonadota</taxon>
        <taxon>Alphaproteobacteria</taxon>
        <taxon>Hyphomicrobiales</taxon>
        <taxon>Methylobacteriaceae</taxon>
        <taxon>Methylobacterium</taxon>
    </lineage>
</organism>
<dbReference type="AlphaFoldDB" id="A0A0C6FM17"/>
<sequence length="337" mass="38291">MLQVSKRQARHQRVAVQPGPGAALEVVEAEFLLELLVRLNEQTPQAFANRYPAAKVFAATPREQLDRFFNSIANFVGAEVLGCLVSGYEAIRFEAINEAITEAHRAAAMELGKRGLFRMRDHILSYKTCYMDDCLSYLADGRQPAEERFSFLEYLLMMCGPRFQQGWRVVEERINRFLQASSLRIAYRDFTFRPVDAALIENQVHEPFWELIEDRQWANVRADMEQAFALRDTGGPDPAFYAARALESAIKVISNVNGWSTGNEKGAASYIDNLVSQKNGRFVEVWEAESLKQFFGKVRNPTAHGAGDAEQPRLGKHQANWAIEFCMIWIKSLVARM</sequence>
<gene>
    <name evidence="1" type="ORF">Maq22A_1p36055</name>
</gene>
<reference evidence="2" key="2">
    <citation type="submission" date="2015-01" db="EMBL/GenBank/DDBJ databases">
        <title>Complete genome sequence of Methylobacterium aquaticum strain 22A.</title>
        <authorList>
            <person name="Tani A."/>
            <person name="Ogura Y."/>
            <person name="Hayashi T."/>
        </authorList>
    </citation>
    <scope>NUCLEOTIDE SEQUENCE [LARGE SCALE GENOMIC DNA]</scope>
    <source>
        <strain evidence="2">MA-22A</strain>
        <plasmid evidence="2">Plasmid pMaq22A_1p DNA</plasmid>
    </source>
</reference>
<dbReference type="Proteomes" id="UP000061432">
    <property type="component" value="Plasmid pMaq22A_1p"/>
</dbReference>
<name>A0A0C6FM17_9HYPH</name>
<geneLocation type="plasmid" evidence="2">
    <name>pMaq22A_1p DNA</name>
</geneLocation>
<reference evidence="1 2" key="1">
    <citation type="journal article" date="2015" name="Genome Announc.">
        <title>Complete Genome Sequence of Methylobacterium aquaticum Strain 22A, Isolated from Racomitrium japonicum Moss.</title>
        <authorList>
            <person name="Tani A."/>
            <person name="Ogura Y."/>
            <person name="Hayashi T."/>
            <person name="Kimbara K."/>
        </authorList>
    </citation>
    <scope>NUCLEOTIDE SEQUENCE [LARGE SCALE GENOMIC DNA]</scope>
    <source>
        <strain evidence="1 2">MA-22A</strain>
        <plasmid evidence="2">Plasmid pMaq22A_1p DNA</plasmid>
    </source>
</reference>
<evidence type="ECO:0000313" key="1">
    <source>
        <dbReference type="EMBL" id="BAQ49428.1"/>
    </source>
</evidence>
<keyword evidence="1" id="KW-0614">Plasmid</keyword>
<dbReference type="PATRIC" id="fig|270351.10.peg.6502"/>
<evidence type="ECO:0000313" key="2">
    <source>
        <dbReference type="Proteomes" id="UP000061432"/>
    </source>
</evidence>